<dbReference type="Proteomes" id="UP000620124">
    <property type="component" value="Unassembled WGS sequence"/>
</dbReference>
<dbReference type="OrthoDB" id="3063557at2759"/>
<evidence type="ECO:0000313" key="2">
    <source>
        <dbReference type="Proteomes" id="UP000620124"/>
    </source>
</evidence>
<sequence length="614" mass="69722">MHDKKRPVIEASTSRSRQSIVRGTYHAAAINTASRDINIIGSTTNFTYAAAPAVPSDVRILPMGDIDLQHEIHLNNVTGVVDCRNKRASVRRVYSAKLDGRQSTVTVAMYEGHDAEEEWREDIDRYADVRHPNILQIYGISSTTNIRAIVFNDDLIPLEQFLEPFRHSHFMTVYAYARCATDFTSANNYFRLTFERSLFSSECAIWIRRSTQRFCAEFAVPRTPFSFFREFYEVDGTCRNFSESGRDREAIIIDSLPLDAYHEICGANLATRRLGIVVSISTVVNLGTVICCSSDTEPADLAGIASLMEMRIDPGRWITEQWAGAGAILENGWTRFQSADVFERTIAMPVATLCSITPEAWLSQANHIFARLGTTSNFEDYVLVDRVDFQLEIPGTADDPIGFLFVCPPKCFQIGPSSFRWPECPAYWSLDPSGVERLTPYEAMQLGFPTVTLHTTIRGKSWDASVYSGLRQFHNAKGFDPESRAVARHLGHPRFQLASERDALALAHMSEYDWYSSYADDESDYNEASASDWRDEIQVNHQSDALALAHVSEYDWYPSYADDESDYNEASANDWGNGIQVNHQRNHWRHMLPVMDRTPDFWDPDDEPEYRRSS</sequence>
<accession>A0A8H6XPU8</accession>
<evidence type="ECO:0000313" key="1">
    <source>
        <dbReference type="EMBL" id="KAF7345765.1"/>
    </source>
</evidence>
<proteinExistence type="predicted"/>
<evidence type="ECO:0008006" key="3">
    <source>
        <dbReference type="Google" id="ProtNLM"/>
    </source>
</evidence>
<name>A0A8H6XPU8_9AGAR</name>
<keyword evidence="2" id="KW-1185">Reference proteome</keyword>
<comment type="caution">
    <text evidence="1">The sequence shown here is derived from an EMBL/GenBank/DDBJ whole genome shotgun (WGS) entry which is preliminary data.</text>
</comment>
<dbReference type="EMBL" id="JACAZI010000013">
    <property type="protein sequence ID" value="KAF7345765.1"/>
    <property type="molecule type" value="Genomic_DNA"/>
</dbReference>
<protein>
    <recommendedName>
        <fullName evidence="3">Protein kinase domain-containing protein</fullName>
    </recommendedName>
</protein>
<gene>
    <name evidence="1" type="ORF">MVEN_01597100</name>
</gene>
<organism evidence="1 2">
    <name type="scientific">Mycena venus</name>
    <dbReference type="NCBI Taxonomy" id="2733690"/>
    <lineage>
        <taxon>Eukaryota</taxon>
        <taxon>Fungi</taxon>
        <taxon>Dikarya</taxon>
        <taxon>Basidiomycota</taxon>
        <taxon>Agaricomycotina</taxon>
        <taxon>Agaricomycetes</taxon>
        <taxon>Agaricomycetidae</taxon>
        <taxon>Agaricales</taxon>
        <taxon>Marasmiineae</taxon>
        <taxon>Mycenaceae</taxon>
        <taxon>Mycena</taxon>
    </lineage>
</organism>
<dbReference type="AlphaFoldDB" id="A0A8H6XPU8"/>
<reference evidence="1" key="1">
    <citation type="submission" date="2020-05" db="EMBL/GenBank/DDBJ databases">
        <title>Mycena genomes resolve the evolution of fungal bioluminescence.</title>
        <authorList>
            <person name="Tsai I.J."/>
        </authorList>
    </citation>
    <scope>NUCLEOTIDE SEQUENCE</scope>
    <source>
        <strain evidence="1">CCC161011</strain>
    </source>
</reference>